<evidence type="ECO:0000259" key="1">
    <source>
        <dbReference type="Pfam" id="PF00582"/>
    </source>
</evidence>
<dbReference type="InterPro" id="IPR014729">
    <property type="entry name" value="Rossmann-like_a/b/a_fold"/>
</dbReference>
<dbReference type="KEGG" id="cin:100181607"/>
<protein>
    <submittedName>
        <fullName evidence="2">Universal stress protein YxiE-like</fullName>
    </submittedName>
</protein>
<feature type="domain" description="UspA" evidence="1">
    <location>
        <begin position="2"/>
        <end position="151"/>
    </location>
</feature>
<dbReference type="CDD" id="cd23659">
    <property type="entry name" value="USP_At3g01520-like"/>
    <property type="match status" value="1"/>
</dbReference>
<proteinExistence type="predicted"/>
<dbReference type="Gene3D" id="3.40.50.620">
    <property type="entry name" value="HUPs"/>
    <property type="match status" value="1"/>
</dbReference>
<evidence type="ECO:0000313" key="3">
    <source>
        <dbReference type="Proteomes" id="UP000008144"/>
    </source>
</evidence>
<dbReference type="Proteomes" id="UP000008144">
    <property type="component" value="Unassembled WGS sequence"/>
</dbReference>
<organism evidence="2 3">
    <name type="scientific">Ciona intestinalis</name>
    <name type="common">Transparent sea squirt</name>
    <name type="synonym">Ascidia intestinalis</name>
    <dbReference type="NCBI Taxonomy" id="7719"/>
    <lineage>
        <taxon>Eukaryota</taxon>
        <taxon>Metazoa</taxon>
        <taxon>Chordata</taxon>
        <taxon>Tunicata</taxon>
        <taxon>Ascidiacea</taxon>
        <taxon>Phlebobranchia</taxon>
        <taxon>Cionidae</taxon>
        <taxon>Ciona</taxon>
    </lineage>
</organism>
<dbReference type="OrthoDB" id="843225at2759"/>
<dbReference type="RefSeq" id="XP_002130688.1">
    <property type="nucleotide sequence ID" value="XM_002130652.4"/>
</dbReference>
<gene>
    <name evidence="2" type="primary">LOC100181607</name>
</gene>
<dbReference type="Pfam" id="PF00582">
    <property type="entry name" value="Usp"/>
    <property type="match status" value="1"/>
</dbReference>
<dbReference type="OMA" id="HRIENSW"/>
<dbReference type="GeneTree" id="ENSGT00390000014691"/>
<accession>F6T3H3</accession>
<reference evidence="2" key="2">
    <citation type="submission" date="2025-08" db="UniProtKB">
        <authorList>
            <consortium name="Ensembl"/>
        </authorList>
    </citation>
    <scope>IDENTIFICATION</scope>
</reference>
<dbReference type="Ensembl" id="ENSCINT00000004873.3">
    <property type="protein sequence ID" value="ENSCINP00000004873.3"/>
    <property type="gene ID" value="ENSCING00000002399.3"/>
</dbReference>
<sequence length="152" mass="17077">MKVLISVDGSEIAEKAFEWYLENFHKSQNEIVVGHVVEKPSAYHAHFAGGAVSSIPKDYLAEEIPEEIQREFELLKKKYDAKLKNRAIKYKLVFEATQDKLGEAIVKMVDKEHCGAIVTGSRGMGMIKRAILGSVSDYVMHNSKVPVLIYHA</sequence>
<dbReference type="InterPro" id="IPR006016">
    <property type="entry name" value="UspA"/>
</dbReference>
<reference evidence="2" key="3">
    <citation type="submission" date="2025-09" db="UniProtKB">
        <authorList>
            <consortium name="Ensembl"/>
        </authorList>
    </citation>
    <scope>IDENTIFICATION</scope>
</reference>
<dbReference type="AlphaFoldDB" id="F6T3H3"/>
<dbReference type="PANTHER" id="PTHR46989">
    <property type="entry name" value="USP DOMAIN-CONTAINING PROTEIN"/>
    <property type="match status" value="1"/>
</dbReference>
<dbReference type="FunCoup" id="F6T3H3">
    <property type="interactions" value="1"/>
</dbReference>
<evidence type="ECO:0000313" key="2">
    <source>
        <dbReference type="Ensembl" id="ENSCINP00000004873.3"/>
    </source>
</evidence>
<dbReference type="InterPro" id="IPR006015">
    <property type="entry name" value="Universal_stress_UspA"/>
</dbReference>
<dbReference type="SUPFAM" id="SSF52402">
    <property type="entry name" value="Adenine nucleotide alpha hydrolases-like"/>
    <property type="match status" value="1"/>
</dbReference>
<dbReference type="HOGENOM" id="CLU_049301_9_2_1"/>
<dbReference type="STRING" id="7719.ENSCINP00000004873"/>
<reference evidence="3" key="1">
    <citation type="journal article" date="2002" name="Science">
        <title>The draft genome of Ciona intestinalis: insights into chordate and vertebrate origins.</title>
        <authorList>
            <person name="Dehal P."/>
            <person name="Satou Y."/>
            <person name="Campbell R.K."/>
            <person name="Chapman J."/>
            <person name="Degnan B."/>
            <person name="De Tomaso A."/>
            <person name="Davidson B."/>
            <person name="Di Gregorio A."/>
            <person name="Gelpke M."/>
            <person name="Goodstein D.M."/>
            <person name="Harafuji N."/>
            <person name="Hastings K.E."/>
            <person name="Ho I."/>
            <person name="Hotta K."/>
            <person name="Huang W."/>
            <person name="Kawashima T."/>
            <person name="Lemaire P."/>
            <person name="Martinez D."/>
            <person name="Meinertzhagen I.A."/>
            <person name="Necula S."/>
            <person name="Nonaka M."/>
            <person name="Putnam N."/>
            <person name="Rash S."/>
            <person name="Saiga H."/>
            <person name="Satake M."/>
            <person name="Terry A."/>
            <person name="Yamada L."/>
            <person name="Wang H.G."/>
            <person name="Awazu S."/>
            <person name="Azumi K."/>
            <person name="Boore J."/>
            <person name="Branno M."/>
            <person name="Chin-Bow S."/>
            <person name="DeSantis R."/>
            <person name="Doyle S."/>
            <person name="Francino P."/>
            <person name="Keys D.N."/>
            <person name="Haga S."/>
            <person name="Hayashi H."/>
            <person name="Hino K."/>
            <person name="Imai K.S."/>
            <person name="Inaba K."/>
            <person name="Kano S."/>
            <person name="Kobayashi K."/>
            <person name="Kobayashi M."/>
            <person name="Lee B.I."/>
            <person name="Makabe K.W."/>
            <person name="Manohar C."/>
            <person name="Matassi G."/>
            <person name="Medina M."/>
            <person name="Mochizuki Y."/>
            <person name="Mount S."/>
            <person name="Morishita T."/>
            <person name="Miura S."/>
            <person name="Nakayama A."/>
            <person name="Nishizaka S."/>
            <person name="Nomoto H."/>
            <person name="Ohta F."/>
            <person name="Oishi K."/>
            <person name="Rigoutsos I."/>
            <person name="Sano M."/>
            <person name="Sasaki A."/>
            <person name="Sasakura Y."/>
            <person name="Shoguchi E."/>
            <person name="Shin-i T."/>
            <person name="Spagnuolo A."/>
            <person name="Stainier D."/>
            <person name="Suzuki M.M."/>
            <person name="Tassy O."/>
            <person name="Takatori N."/>
            <person name="Tokuoka M."/>
            <person name="Yagi K."/>
            <person name="Yoshizaki F."/>
            <person name="Wada S."/>
            <person name="Zhang C."/>
            <person name="Hyatt P.D."/>
            <person name="Larimer F."/>
            <person name="Detter C."/>
            <person name="Doggett N."/>
            <person name="Glavina T."/>
            <person name="Hawkins T."/>
            <person name="Richardson P."/>
            <person name="Lucas S."/>
            <person name="Kohara Y."/>
            <person name="Levine M."/>
            <person name="Satoh N."/>
            <person name="Rokhsar D.S."/>
        </authorList>
    </citation>
    <scope>NUCLEOTIDE SEQUENCE [LARGE SCALE GENOMIC DNA]</scope>
</reference>
<name>F6T3H3_CIOIN</name>
<dbReference type="PANTHER" id="PTHR46989:SF3">
    <property type="entry name" value="USPA DOMAIN-CONTAINING PROTEIN"/>
    <property type="match status" value="1"/>
</dbReference>
<dbReference type="InParanoid" id="F6T3H3"/>
<keyword evidence="3" id="KW-1185">Reference proteome</keyword>
<accession>A0A1W2WN72</accession>
<dbReference type="GeneID" id="100181607"/>
<dbReference type="PRINTS" id="PR01438">
    <property type="entry name" value="UNVRSLSTRESS"/>
</dbReference>